<dbReference type="AlphaFoldDB" id="A0A8E2DI42"/>
<dbReference type="CDD" id="cd21037">
    <property type="entry name" value="MLKL_NTD"/>
    <property type="match status" value="1"/>
</dbReference>
<dbReference type="InterPro" id="IPR036537">
    <property type="entry name" value="Adaptor_Cbl_N_dom_sf"/>
</dbReference>
<reference evidence="1 2" key="1">
    <citation type="submission" date="2016-07" db="EMBL/GenBank/DDBJ databases">
        <title>Draft genome of the white-rot fungus Obba rivulosa 3A-2.</title>
        <authorList>
            <consortium name="DOE Joint Genome Institute"/>
            <person name="Miettinen O."/>
            <person name="Riley R."/>
            <person name="Acob R."/>
            <person name="Barry K."/>
            <person name="Cullen D."/>
            <person name="De Vries R."/>
            <person name="Hainaut M."/>
            <person name="Hatakka A."/>
            <person name="Henrissat B."/>
            <person name="Hilden K."/>
            <person name="Kuo R."/>
            <person name="Labutti K."/>
            <person name="Lipzen A."/>
            <person name="Makela M.R."/>
            <person name="Sandor L."/>
            <person name="Spatafora J.W."/>
            <person name="Grigoriev I.V."/>
            <person name="Hibbett D.S."/>
        </authorList>
    </citation>
    <scope>NUCLEOTIDE SEQUENCE [LARGE SCALE GENOMIC DNA]</scope>
    <source>
        <strain evidence="1 2">3A-2</strain>
    </source>
</reference>
<gene>
    <name evidence="1" type="ORF">OBBRIDRAFT_737957</name>
</gene>
<name>A0A8E2DI42_9APHY</name>
<dbReference type="GO" id="GO:0007166">
    <property type="term" value="P:cell surface receptor signaling pathway"/>
    <property type="evidence" value="ECO:0007669"/>
    <property type="project" value="InterPro"/>
</dbReference>
<organism evidence="1 2">
    <name type="scientific">Obba rivulosa</name>
    <dbReference type="NCBI Taxonomy" id="1052685"/>
    <lineage>
        <taxon>Eukaryota</taxon>
        <taxon>Fungi</taxon>
        <taxon>Dikarya</taxon>
        <taxon>Basidiomycota</taxon>
        <taxon>Agaricomycotina</taxon>
        <taxon>Agaricomycetes</taxon>
        <taxon>Polyporales</taxon>
        <taxon>Gelatoporiaceae</taxon>
        <taxon>Obba</taxon>
    </lineage>
</organism>
<dbReference type="Proteomes" id="UP000250043">
    <property type="component" value="Unassembled WGS sequence"/>
</dbReference>
<evidence type="ECO:0000313" key="1">
    <source>
        <dbReference type="EMBL" id="OCH86484.1"/>
    </source>
</evidence>
<protein>
    <submittedName>
        <fullName evidence="1">Uncharacterized protein</fullName>
    </submittedName>
</protein>
<dbReference type="OrthoDB" id="2795723at2759"/>
<sequence length="276" mass="31812">MQCLDAFVNCCLRIVLLQVIRPHRLSSQGLTMPRRPELDDLLADSIVVLETLKEASSAVSAVPFLGAVIGTCVNLLKTIENVKSLDDRGKRLARRAADLAQYIEQRISHDVEAIDADLGQNLATLTITLERVQQDIEEQRKRKFRNRLLRYNSISRKLDEHMDALDRARDSFNVRYLRIQYHLFRKPELRLRAVKGDWIIQNEKAGEEWTADWGGRTVVVRRLQSSRAQQVRFSSIVSTFHPHVAQILGYSHSDVPEKFYVMETGERIMRYPPSKC</sequence>
<dbReference type="Gene3D" id="1.20.930.20">
    <property type="entry name" value="Adaptor protein Cbl, N-terminal domain"/>
    <property type="match status" value="1"/>
</dbReference>
<accession>A0A8E2DI42</accession>
<dbReference type="EMBL" id="KV722526">
    <property type="protein sequence ID" value="OCH86484.1"/>
    <property type="molecule type" value="Genomic_DNA"/>
</dbReference>
<keyword evidence="2" id="KW-1185">Reference proteome</keyword>
<proteinExistence type="predicted"/>
<dbReference type="InterPro" id="IPR059179">
    <property type="entry name" value="MLKL-like_MCAfunc"/>
</dbReference>
<evidence type="ECO:0000313" key="2">
    <source>
        <dbReference type="Proteomes" id="UP000250043"/>
    </source>
</evidence>